<dbReference type="STRING" id="391595.RLO149_c021430"/>
<dbReference type="KEGG" id="rli:RLO149_c021430"/>
<accession>F7ZLR8</accession>
<keyword evidence="1" id="KW-1133">Transmembrane helix</keyword>
<keyword evidence="1" id="KW-0812">Transmembrane</keyword>
<feature type="transmembrane region" description="Helical" evidence="1">
    <location>
        <begin position="142"/>
        <end position="160"/>
    </location>
</feature>
<evidence type="ECO:0000313" key="3">
    <source>
        <dbReference type="EMBL" id="AEI94119.1"/>
    </source>
</evidence>
<organism evidence="3 4">
    <name type="scientific">Roseobacter litoralis (strain ATCC 49566 / DSM 6996 / JCM 21268 / NBRC 15278 / OCh 149)</name>
    <dbReference type="NCBI Taxonomy" id="391595"/>
    <lineage>
        <taxon>Bacteria</taxon>
        <taxon>Pseudomonadati</taxon>
        <taxon>Pseudomonadota</taxon>
        <taxon>Alphaproteobacteria</taxon>
        <taxon>Rhodobacterales</taxon>
        <taxon>Roseobacteraceae</taxon>
        <taxon>Roseobacter</taxon>
    </lineage>
</organism>
<keyword evidence="1" id="KW-0472">Membrane</keyword>
<dbReference type="InterPro" id="IPR000917">
    <property type="entry name" value="Sulfatase_N"/>
</dbReference>
<evidence type="ECO:0000313" key="4">
    <source>
        <dbReference type="Proteomes" id="UP000001353"/>
    </source>
</evidence>
<feature type="transmembrane region" description="Helical" evidence="1">
    <location>
        <begin position="52"/>
        <end position="72"/>
    </location>
</feature>
<dbReference type="Proteomes" id="UP000001353">
    <property type="component" value="Chromosome"/>
</dbReference>
<dbReference type="SUPFAM" id="SSF53649">
    <property type="entry name" value="Alkaline phosphatase-like"/>
    <property type="match status" value="1"/>
</dbReference>
<evidence type="ECO:0000259" key="2">
    <source>
        <dbReference type="Pfam" id="PF00884"/>
    </source>
</evidence>
<dbReference type="Pfam" id="PF00884">
    <property type="entry name" value="Sulfatase"/>
    <property type="match status" value="1"/>
</dbReference>
<gene>
    <name evidence="3" type="ordered locus">RLO149_c021430</name>
</gene>
<dbReference type="Gene3D" id="3.40.720.10">
    <property type="entry name" value="Alkaline Phosphatase, subunit A"/>
    <property type="match status" value="1"/>
</dbReference>
<name>F7ZLR8_ROSLO</name>
<dbReference type="HOGENOM" id="CLU_018391_0_0_5"/>
<dbReference type="OrthoDB" id="1376015at2"/>
<feature type="domain" description="Sulfatase N-terminal" evidence="2">
    <location>
        <begin position="298"/>
        <end position="468"/>
    </location>
</feature>
<proteinExistence type="predicted"/>
<dbReference type="EMBL" id="CP002623">
    <property type="protein sequence ID" value="AEI94119.1"/>
    <property type="molecule type" value="Genomic_DNA"/>
</dbReference>
<keyword evidence="4" id="KW-1185">Reference proteome</keyword>
<dbReference type="InterPro" id="IPR017850">
    <property type="entry name" value="Alkaline_phosphatase_core_sf"/>
</dbReference>
<feature type="transmembrane region" description="Helical" evidence="1">
    <location>
        <begin position="84"/>
        <end position="101"/>
    </location>
</feature>
<feature type="transmembrane region" description="Helical" evidence="1">
    <location>
        <begin position="107"/>
        <end position="130"/>
    </location>
</feature>
<dbReference type="eggNOG" id="COG1368">
    <property type="taxonomic scope" value="Bacteria"/>
</dbReference>
<reference evidence="3 4" key="1">
    <citation type="journal article" date="2011" name="BMC Genomics">
        <title>Comparative genome analysis and genome-guided physiological analysis of Roseobacter litoralis.</title>
        <authorList>
            <person name="Kalhoefer D."/>
            <person name="Thole S."/>
            <person name="Voget S."/>
            <person name="Lehmann R."/>
            <person name="Liesegang H."/>
            <person name="Wollher A."/>
            <person name="Daniel R."/>
            <person name="Simon M."/>
            <person name="Brinkhoff T."/>
        </authorList>
    </citation>
    <scope>NUCLEOTIDE SEQUENCE [LARGE SCALE GENOMIC DNA]</scope>
    <source>
        <strain evidence="4">ATCC 49566 / DSM 6996 / JCM 21268 / NBRC 15278 / OCh 149</strain>
    </source>
</reference>
<protein>
    <submittedName>
        <fullName evidence="3">Sulfatase-like protein</fullName>
    </submittedName>
</protein>
<sequence length="537" mass="58777">MTKPVYLALASLMLFLVLVLPNHPGTMNLTALNRFPLELPVLLLGMIALGNRPWLIGTLAMALLAATFLKLADYGMFTAYNRTFNPILDAFLMNAGIGLLGDSIGKPLTYLAIAGSAIVLVLVFVALMRSLRAWAILSVPRWGRICSLIAAIGFGGWAVADAGHHLAYWTFERSPPGSAWTSRLAFKRAVEMRETAADLVQFSKDAKTDSFANATGLLDQLNGRDVILIYVESYGRASFDNPLYAPTHLETLKSGQHALDQAGFAMRSGWLTSPTAGGQSWLAHGTLASGLWTSDNGRYNAMLASGHRWLFHFAQDAGYRTTAIMPAITLSWPESSKMGFDQVFAAADIPYEGNPFNWVTMPDQFTLAAYPALLSEDPRPEFIQIALISSHAPWVPVPDMLEWGDIKDGTEFNEMVAQGPTPRDLWKDRDNVRAAYRDAIDYSLQVTLSHIARLGEHAPLVMVIGDHQAAGFVAGSDNHDVAVHMIGPPDLVARIDTWGWSDGLIPDPDAPVRRMDMFRNDFLSAFSATQQLVGVVE</sequence>
<evidence type="ECO:0000256" key="1">
    <source>
        <dbReference type="SAM" id="Phobius"/>
    </source>
</evidence>
<dbReference type="AlphaFoldDB" id="F7ZLR8"/>
<dbReference type="RefSeq" id="WP_013962043.1">
    <property type="nucleotide sequence ID" value="NC_015730.1"/>
</dbReference>